<accession>A0A1Y2E1T4</accession>
<dbReference type="AlphaFoldDB" id="A0A1Y2E1T4"/>
<feature type="transmembrane region" description="Helical" evidence="1">
    <location>
        <begin position="84"/>
        <end position="100"/>
    </location>
</feature>
<name>A0A1Y2E1T4_9PEZI</name>
<dbReference type="Proteomes" id="UP000193689">
    <property type="component" value="Unassembled WGS sequence"/>
</dbReference>
<gene>
    <name evidence="2" type="ORF">BCR38DRAFT_432345</name>
</gene>
<dbReference type="RefSeq" id="XP_040716438.1">
    <property type="nucleotide sequence ID" value="XM_040860179.1"/>
</dbReference>
<dbReference type="EMBL" id="MCFJ01000006">
    <property type="protein sequence ID" value="ORY65286.1"/>
    <property type="molecule type" value="Genomic_DNA"/>
</dbReference>
<evidence type="ECO:0000313" key="2">
    <source>
        <dbReference type="EMBL" id="ORY65286.1"/>
    </source>
</evidence>
<comment type="caution">
    <text evidence="2">The sequence shown here is derived from an EMBL/GenBank/DDBJ whole genome shotgun (WGS) entry which is preliminary data.</text>
</comment>
<sequence length="168" mass="18908">MSVLHRRNGWNGGMYLAVCQCRLCLPTWPCRLGGTFGEIWHLHPSRYWSVNSNFVSLLTLEHPYSDRLAVSTCGRLPRSASHQLVAVGICVCIYVCVPMFCPCTSAGGFRNSFCILHTGLRMHLVSLVDPSLHILNPVSNLLLPWYRYRLDAAVSICQGQHFRFVASQ</sequence>
<organism evidence="2 3">
    <name type="scientific">Pseudomassariella vexata</name>
    <dbReference type="NCBI Taxonomy" id="1141098"/>
    <lineage>
        <taxon>Eukaryota</taxon>
        <taxon>Fungi</taxon>
        <taxon>Dikarya</taxon>
        <taxon>Ascomycota</taxon>
        <taxon>Pezizomycotina</taxon>
        <taxon>Sordariomycetes</taxon>
        <taxon>Xylariomycetidae</taxon>
        <taxon>Amphisphaeriales</taxon>
        <taxon>Pseudomassariaceae</taxon>
        <taxon>Pseudomassariella</taxon>
    </lineage>
</organism>
<dbReference type="GeneID" id="63776391"/>
<keyword evidence="3" id="KW-1185">Reference proteome</keyword>
<protein>
    <submittedName>
        <fullName evidence="2">Uncharacterized protein</fullName>
    </submittedName>
</protein>
<keyword evidence="1" id="KW-0812">Transmembrane</keyword>
<keyword evidence="1" id="KW-1133">Transmembrane helix</keyword>
<reference evidence="2 3" key="1">
    <citation type="submission" date="2016-07" db="EMBL/GenBank/DDBJ databases">
        <title>Pervasive Adenine N6-methylation of Active Genes in Fungi.</title>
        <authorList>
            <consortium name="DOE Joint Genome Institute"/>
            <person name="Mondo S.J."/>
            <person name="Dannebaum R.O."/>
            <person name="Kuo R.C."/>
            <person name="Labutti K."/>
            <person name="Haridas S."/>
            <person name="Kuo A."/>
            <person name="Salamov A."/>
            <person name="Ahrendt S.R."/>
            <person name="Lipzen A."/>
            <person name="Sullivan W."/>
            <person name="Andreopoulos W.B."/>
            <person name="Clum A."/>
            <person name="Lindquist E."/>
            <person name="Daum C."/>
            <person name="Ramamoorthy G.K."/>
            <person name="Gryganskyi A."/>
            <person name="Culley D."/>
            <person name="Magnuson J.K."/>
            <person name="James T.Y."/>
            <person name="O'Malley M.A."/>
            <person name="Stajich J.E."/>
            <person name="Spatafora J.W."/>
            <person name="Visel A."/>
            <person name="Grigoriev I.V."/>
        </authorList>
    </citation>
    <scope>NUCLEOTIDE SEQUENCE [LARGE SCALE GENOMIC DNA]</scope>
    <source>
        <strain evidence="2 3">CBS 129021</strain>
    </source>
</reference>
<evidence type="ECO:0000256" key="1">
    <source>
        <dbReference type="SAM" id="Phobius"/>
    </source>
</evidence>
<dbReference type="InParanoid" id="A0A1Y2E1T4"/>
<keyword evidence="1" id="KW-0472">Membrane</keyword>
<evidence type="ECO:0000313" key="3">
    <source>
        <dbReference type="Proteomes" id="UP000193689"/>
    </source>
</evidence>
<proteinExistence type="predicted"/>